<feature type="domain" description="SWIM-type" evidence="5">
    <location>
        <begin position="28"/>
        <end position="60"/>
    </location>
</feature>
<keyword evidence="2 4" id="KW-0863">Zinc-finger</keyword>
<evidence type="ECO:0000313" key="6">
    <source>
        <dbReference type="EMBL" id="KAH0755723.1"/>
    </source>
</evidence>
<name>A0ABQ7UX39_SOLTU</name>
<keyword evidence="3" id="KW-0862">Zinc</keyword>
<keyword evidence="7" id="KW-1185">Reference proteome</keyword>
<dbReference type="PROSITE" id="PS50966">
    <property type="entry name" value="ZF_SWIM"/>
    <property type="match status" value="1"/>
</dbReference>
<reference evidence="6 7" key="1">
    <citation type="journal article" date="2021" name="bioRxiv">
        <title>Chromosome-scale and haplotype-resolved genome assembly of a tetraploid potato cultivar.</title>
        <authorList>
            <person name="Sun H."/>
            <person name="Jiao W.-B."/>
            <person name="Krause K."/>
            <person name="Campoy J.A."/>
            <person name="Goel M."/>
            <person name="Folz-Donahue K."/>
            <person name="Kukat C."/>
            <person name="Huettel B."/>
            <person name="Schneeberger K."/>
        </authorList>
    </citation>
    <scope>NUCLEOTIDE SEQUENCE [LARGE SCALE GENOMIC DNA]</scope>
    <source>
        <strain evidence="6">SolTubOtavaFocal</strain>
        <tissue evidence="6">Leaves</tissue>
    </source>
</reference>
<organism evidence="6 7">
    <name type="scientific">Solanum tuberosum</name>
    <name type="common">Potato</name>
    <dbReference type="NCBI Taxonomy" id="4113"/>
    <lineage>
        <taxon>Eukaryota</taxon>
        <taxon>Viridiplantae</taxon>
        <taxon>Streptophyta</taxon>
        <taxon>Embryophyta</taxon>
        <taxon>Tracheophyta</taxon>
        <taxon>Spermatophyta</taxon>
        <taxon>Magnoliopsida</taxon>
        <taxon>eudicotyledons</taxon>
        <taxon>Gunneridae</taxon>
        <taxon>Pentapetalae</taxon>
        <taxon>asterids</taxon>
        <taxon>lamiids</taxon>
        <taxon>Solanales</taxon>
        <taxon>Solanaceae</taxon>
        <taxon>Solanoideae</taxon>
        <taxon>Solaneae</taxon>
        <taxon>Solanum</taxon>
    </lineage>
</organism>
<gene>
    <name evidence="6" type="ORF">KY290_025993</name>
</gene>
<dbReference type="InterPro" id="IPR007527">
    <property type="entry name" value="Znf_SWIM"/>
</dbReference>
<evidence type="ECO:0000256" key="4">
    <source>
        <dbReference type="PROSITE-ProRule" id="PRU00325"/>
    </source>
</evidence>
<evidence type="ECO:0000256" key="2">
    <source>
        <dbReference type="ARBA" id="ARBA00022771"/>
    </source>
</evidence>
<evidence type="ECO:0000256" key="1">
    <source>
        <dbReference type="ARBA" id="ARBA00022723"/>
    </source>
</evidence>
<dbReference type="Proteomes" id="UP000826656">
    <property type="component" value="Unassembled WGS sequence"/>
</dbReference>
<evidence type="ECO:0000313" key="7">
    <source>
        <dbReference type="Proteomes" id="UP000826656"/>
    </source>
</evidence>
<accession>A0ABQ7UX39</accession>
<evidence type="ECO:0000256" key="3">
    <source>
        <dbReference type="ARBA" id="ARBA00022833"/>
    </source>
</evidence>
<dbReference type="EMBL" id="JAIVGD010000018">
    <property type="protein sequence ID" value="KAH0755723.1"/>
    <property type="molecule type" value="Genomic_DNA"/>
</dbReference>
<sequence length="160" mass="18092">MIEGDSLYVEKITADGNQLTVFGAGSTSTVNLLEKSCSCREYHLVKIPCAHAMTTLSSKHNDEYGMNIYEYSSPLYKAETYLLAYSKSINVVPIKSEWCLPEELLSVNILPPLVDTKLGRKKIKYVKDVGENFKSKWRNKCSICKKSGHKRTPFMNNNKS</sequence>
<keyword evidence="1" id="KW-0479">Metal-binding</keyword>
<comment type="caution">
    <text evidence="6">The sequence shown here is derived from an EMBL/GenBank/DDBJ whole genome shotgun (WGS) entry which is preliminary data.</text>
</comment>
<evidence type="ECO:0000259" key="5">
    <source>
        <dbReference type="PROSITE" id="PS50966"/>
    </source>
</evidence>
<dbReference type="InterPro" id="IPR006564">
    <property type="entry name" value="Znf_PMZ"/>
</dbReference>
<dbReference type="Pfam" id="PF04434">
    <property type="entry name" value="SWIM"/>
    <property type="match status" value="1"/>
</dbReference>
<proteinExistence type="predicted"/>
<dbReference type="SMART" id="SM00575">
    <property type="entry name" value="ZnF_PMZ"/>
    <property type="match status" value="1"/>
</dbReference>
<protein>
    <recommendedName>
        <fullName evidence="5">SWIM-type domain-containing protein</fullName>
    </recommendedName>
</protein>